<dbReference type="GO" id="GO:0046040">
    <property type="term" value="P:IMP metabolic process"/>
    <property type="evidence" value="ECO:0007669"/>
    <property type="project" value="TreeGrafter"/>
</dbReference>
<dbReference type="InterPro" id="IPR042111">
    <property type="entry name" value="Adenylosuccinate_synth_dom3"/>
</dbReference>
<dbReference type="GO" id="GO:0005737">
    <property type="term" value="C:cytoplasm"/>
    <property type="evidence" value="ECO:0007669"/>
    <property type="project" value="UniProtKB-SubCell"/>
</dbReference>
<evidence type="ECO:0000256" key="2">
    <source>
        <dbReference type="ARBA" id="ARBA00022723"/>
    </source>
</evidence>
<evidence type="ECO:0000256" key="6">
    <source>
        <dbReference type="ARBA" id="ARBA00023134"/>
    </source>
</evidence>
<dbReference type="RefSeq" id="WP_156683550.1">
    <property type="nucleotide sequence ID" value="NZ_CABWIB010000001.1"/>
</dbReference>
<evidence type="ECO:0000313" key="8">
    <source>
        <dbReference type="EMBL" id="VWL85564.1"/>
    </source>
</evidence>
<dbReference type="GO" id="GO:0004019">
    <property type="term" value="F:adenylosuccinate synthase activity"/>
    <property type="evidence" value="ECO:0007669"/>
    <property type="project" value="UniProtKB-UniRule"/>
</dbReference>
<dbReference type="Proteomes" id="UP000419017">
    <property type="component" value="Unassembled WGS sequence"/>
</dbReference>
<proteinExistence type="inferred from homology"/>
<evidence type="ECO:0000256" key="7">
    <source>
        <dbReference type="HAMAP-Rule" id="MF_00011"/>
    </source>
</evidence>
<keyword evidence="9" id="KW-1185">Reference proteome</keyword>
<comment type="catalytic activity">
    <reaction evidence="7">
        <text>IMP + L-aspartate + GTP = N(6)-(1,2-dicarboxyethyl)-AMP + GDP + phosphate + 2 H(+)</text>
        <dbReference type="Rhea" id="RHEA:15753"/>
        <dbReference type="ChEBI" id="CHEBI:15378"/>
        <dbReference type="ChEBI" id="CHEBI:29991"/>
        <dbReference type="ChEBI" id="CHEBI:37565"/>
        <dbReference type="ChEBI" id="CHEBI:43474"/>
        <dbReference type="ChEBI" id="CHEBI:57567"/>
        <dbReference type="ChEBI" id="CHEBI:58053"/>
        <dbReference type="ChEBI" id="CHEBI:58189"/>
        <dbReference type="EC" id="6.3.4.4"/>
    </reaction>
</comment>
<reference evidence="8 9" key="1">
    <citation type="submission" date="2019-10" db="EMBL/GenBank/DDBJ databases">
        <authorList>
            <person name="Blom J."/>
        </authorList>
    </citation>
    <scope>NUCLEOTIDE SEQUENCE [LARGE SCALE GENOMIC DNA]</scope>
    <source>
        <strain evidence="8 9">ES3154-GLU</strain>
    </source>
</reference>
<dbReference type="InterPro" id="IPR042110">
    <property type="entry name" value="Adenylosuccinate_synth_dom2"/>
</dbReference>
<dbReference type="PANTHER" id="PTHR11846:SF0">
    <property type="entry name" value="ADENYLOSUCCINATE SYNTHETASE"/>
    <property type="match status" value="1"/>
</dbReference>
<gene>
    <name evidence="7" type="primary">purA</name>
    <name evidence="8" type="ORF">OMES3154_00850</name>
</gene>
<dbReference type="UniPathway" id="UPA00075">
    <property type="reaction ID" value="UER00335"/>
</dbReference>
<dbReference type="EC" id="6.3.4.4" evidence="7"/>
<dbReference type="Gene3D" id="3.40.440.10">
    <property type="entry name" value="Adenylosuccinate Synthetase, subunit A, domain 1"/>
    <property type="match status" value="1"/>
</dbReference>
<dbReference type="SMART" id="SM00788">
    <property type="entry name" value="Adenylsucc_synt"/>
    <property type="match status" value="1"/>
</dbReference>
<dbReference type="InterPro" id="IPR027417">
    <property type="entry name" value="P-loop_NTPase"/>
</dbReference>
<comment type="cofactor">
    <cofactor evidence="7">
        <name>Mg(2+)</name>
        <dbReference type="ChEBI" id="CHEBI:18420"/>
    </cofactor>
    <text evidence="7">Binds 1 Mg(2+) ion per subunit.</text>
</comment>
<sequence>MEKKFNTSVVVGLQFGEEGKTRILKELSNDSDYIVIANCDNIKNTVKINDVEISLSVLPVEVINKNLNIIFAASTFIDINLLLEDIRVLEKHNLEIAKIWIDYRANIIMSYHILIEKSRQKLFGKNNIKNVMTGLSYAYLDKIQKNAIRFCDLLNMENFSLKLRNTLKEKNTILSKLGENEIEFEYIIEKYKEYANILKFNITDTMIDINNRILEGKKILFKTNTSTMLDINYGTYPDVNITNATISGICYNVGVSTNKIENKIGVLKAYTTRKDEGFLPTEVFYDIKEHLISKGEDNKSSLRCAWLDLGILKYSLLLNGVNKLYLTKLDVLSGLDKIKLGVAYEIDKIVYQTFPLNVSNLNEFSVLYKEFDGWQEDISNIKEYEKLPKNCKRYVEYIEGYLGIKFDKIAVAENENSYIDR</sequence>
<accession>A0A6I8MEP1</accession>
<keyword evidence="6 7" id="KW-0342">GTP-binding</keyword>
<keyword evidence="7" id="KW-0963">Cytoplasm</keyword>
<keyword evidence="4 7" id="KW-0658">Purine biosynthesis</keyword>
<protein>
    <recommendedName>
        <fullName evidence="7">Adenylosuccinate synthetase</fullName>
        <shortName evidence="7">AMPSase</shortName>
        <shortName evidence="7">AdSS</shortName>
        <ecNumber evidence="7">6.3.4.4</ecNumber>
    </recommendedName>
    <alternativeName>
        <fullName evidence="7">IMP--aspartate ligase</fullName>
    </alternativeName>
</protein>
<dbReference type="GO" id="GO:0044208">
    <property type="term" value="P:'de novo' AMP biosynthetic process"/>
    <property type="evidence" value="ECO:0007669"/>
    <property type="project" value="UniProtKB-UniRule"/>
</dbReference>
<feature type="binding site" evidence="7">
    <location>
        <position position="145"/>
    </location>
    <ligand>
        <name>IMP</name>
        <dbReference type="ChEBI" id="CHEBI:58053"/>
        <note>ligand shared between dimeric partners</note>
    </ligand>
</feature>
<keyword evidence="3 7" id="KW-0547">Nucleotide-binding</keyword>
<organism evidence="8 9">
    <name type="scientific">Oceanivirga miroungae</name>
    <dbReference type="NCBI Taxonomy" id="1130046"/>
    <lineage>
        <taxon>Bacteria</taxon>
        <taxon>Fusobacteriati</taxon>
        <taxon>Fusobacteriota</taxon>
        <taxon>Fusobacteriia</taxon>
        <taxon>Fusobacteriales</taxon>
        <taxon>Leptotrichiaceae</taxon>
        <taxon>Oceanivirga</taxon>
    </lineage>
</organism>
<evidence type="ECO:0000256" key="3">
    <source>
        <dbReference type="ARBA" id="ARBA00022741"/>
    </source>
</evidence>
<keyword evidence="5 7" id="KW-0460">Magnesium</keyword>
<dbReference type="Pfam" id="PF00709">
    <property type="entry name" value="Adenylsucc_synt"/>
    <property type="match status" value="1"/>
</dbReference>
<dbReference type="EMBL" id="CABWIB010000001">
    <property type="protein sequence ID" value="VWL85564.1"/>
    <property type="molecule type" value="Genomic_DNA"/>
</dbReference>
<dbReference type="Gene3D" id="1.10.300.10">
    <property type="entry name" value="Adenylosuccinate Synthetase, subunit A, domain 2"/>
    <property type="match status" value="1"/>
</dbReference>
<keyword evidence="2 7" id="KW-0479">Metal-binding</keyword>
<feature type="binding site" evidence="7">
    <location>
        <begin position="328"/>
        <end position="330"/>
    </location>
    <ligand>
        <name>GTP</name>
        <dbReference type="ChEBI" id="CHEBI:37565"/>
    </ligand>
</feature>
<comment type="function">
    <text evidence="7">Plays an important role in the de novo pathway of purine nucleotide biosynthesis. Catalyzes the first committed step in the biosynthesis of AMP from IMP.</text>
</comment>
<dbReference type="SUPFAM" id="SSF52540">
    <property type="entry name" value="P-loop containing nucleoside triphosphate hydrolases"/>
    <property type="match status" value="1"/>
</dbReference>
<dbReference type="AlphaFoldDB" id="A0A6I8MEP1"/>
<comment type="subcellular location">
    <subcellularLocation>
        <location evidence="7">Cytoplasm</location>
    </subcellularLocation>
</comment>
<dbReference type="InterPro" id="IPR042109">
    <property type="entry name" value="Adenylosuccinate_synth_dom1"/>
</dbReference>
<dbReference type="HAMAP" id="MF_00011">
    <property type="entry name" value="Adenylosucc_synth"/>
    <property type="match status" value="1"/>
</dbReference>
<evidence type="ECO:0000256" key="5">
    <source>
        <dbReference type="ARBA" id="ARBA00022842"/>
    </source>
</evidence>
<dbReference type="Gene3D" id="3.90.170.10">
    <property type="entry name" value="Adenylosuccinate Synthetase, subunit A, domain 3"/>
    <property type="match status" value="1"/>
</dbReference>
<dbReference type="GO" id="GO:0005525">
    <property type="term" value="F:GTP binding"/>
    <property type="evidence" value="ECO:0007669"/>
    <property type="project" value="UniProtKB-UniRule"/>
</dbReference>
<comment type="subunit">
    <text evidence="7">Homodimer.</text>
</comment>
<name>A0A6I8MEP1_9FUSO</name>
<dbReference type="PANTHER" id="PTHR11846">
    <property type="entry name" value="ADENYLOSUCCINATE SYNTHETASE"/>
    <property type="match status" value="1"/>
</dbReference>
<evidence type="ECO:0000313" key="9">
    <source>
        <dbReference type="Proteomes" id="UP000419017"/>
    </source>
</evidence>
<evidence type="ECO:0000256" key="4">
    <source>
        <dbReference type="ARBA" id="ARBA00022755"/>
    </source>
</evidence>
<evidence type="ECO:0000256" key="1">
    <source>
        <dbReference type="ARBA" id="ARBA00022598"/>
    </source>
</evidence>
<keyword evidence="1 7" id="KW-0436">Ligase</keyword>
<comment type="similarity">
    <text evidence="7">Belongs to the adenylosuccinate synthetase family.</text>
</comment>
<comment type="pathway">
    <text evidence="7">Purine metabolism; AMP biosynthesis via de novo pathway; AMP from IMP: step 1/2.</text>
</comment>
<dbReference type="InterPro" id="IPR001114">
    <property type="entry name" value="Adenylosuccinate_synthetase"/>
</dbReference>
<dbReference type="GO" id="GO:0000287">
    <property type="term" value="F:magnesium ion binding"/>
    <property type="evidence" value="ECO:0007669"/>
    <property type="project" value="UniProtKB-UniRule"/>
</dbReference>
<comment type="caution">
    <text evidence="7">Lacks conserved residue(s) required for the propagation of feature annotation.</text>
</comment>